<protein>
    <submittedName>
        <fullName evidence="2">Uncharacterized protein</fullName>
    </submittedName>
</protein>
<evidence type="ECO:0000313" key="2">
    <source>
        <dbReference type="EMBL" id="ERN10932.1"/>
    </source>
</evidence>
<name>W1PLN5_AMBTC</name>
<dbReference type="Gramene" id="ERN10932">
    <property type="protein sequence ID" value="ERN10932"/>
    <property type="gene ID" value="AMTR_s00164p00077360"/>
</dbReference>
<evidence type="ECO:0000313" key="3">
    <source>
        <dbReference type="Proteomes" id="UP000017836"/>
    </source>
</evidence>
<dbReference type="Proteomes" id="UP000017836">
    <property type="component" value="Unassembled WGS sequence"/>
</dbReference>
<feature type="region of interest" description="Disordered" evidence="1">
    <location>
        <begin position="1"/>
        <end position="39"/>
    </location>
</feature>
<keyword evidence="3" id="KW-1185">Reference proteome</keyword>
<organism evidence="2 3">
    <name type="scientific">Amborella trichopoda</name>
    <dbReference type="NCBI Taxonomy" id="13333"/>
    <lineage>
        <taxon>Eukaryota</taxon>
        <taxon>Viridiplantae</taxon>
        <taxon>Streptophyta</taxon>
        <taxon>Embryophyta</taxon>
        <taxon>Tracheophyta</taxon>
        <taxon>Spermatophyta</taxon>
        <taxon>Magnoliopsida</taxon>
        <taxon>Amborellales</taxon>
        <taxon>Amborellaceae</taxon>
        <taxon>Amborella</taxon>
    </lineage>
</organism>
<proteinExistence type="predicted"/>
<reference evidence="3" key="1">
    <citation type="journal article" date="2013" name="Science">
        <title>The Amborella genome and the evolution of flowering plants.</title>
        <authorList>
            <consortium name="Amborella Genome Project"/>
        </authorList>
    </citation>
    <scope>NUCLEOTIDE SEQUENCE [LARGE SCALE GENOMIC DNA]</scope>
</reference>
<dbReference type="AlphaFoldDB" id="W1PLN5"/>
<feature type="compositionally biased region" description="Polar residues" evidence="1">
    <location>
        <begin position="1"/>
        <end position="29"/>
    </location>
</feature>
<dbReference type="EMBL" id="KI392764">
    <property type="protein sequence ID" value="ERN10932.1"/>
    <property type="molecule type" value="Genomic_DNA"/>
</dbReference>
<gene>
    <name evidence="2" type="ORF">AMTR_s00164p00077360</name>
</gene>
<dbReference type="HOGENOM" id="CLU_2963937_0_0_1"/>
<evidence type="ECO:0000256" key="1">
    <source>
        <dbReference type="SAM" id="MobiDB-lite"/>
    </source>
</evidence>
<accession>W1PLN5</accession>
<sequence length="59" mass="6530">MATHGTGKNQFFSNIPEQTQLSGQDSGDLTGSDYEWGSSPDEVLCVDRKVSRMADHLER</sequence>